<evidence type="ECO:0000313" key="1">
    <source>
        <dbReference type="EMBL" id="KAG0582557.1"/>
    </source>
</evidence>
<reference evidence="1" key="1">
    <citation type="submission" date="2020-06" db="EMBL/GenBank/DDBJ databases">
        <title>WGS assembly of Ceratodon purpureus strain R40.</title>
        <authorList>
            <person name="Carey S.B."/>
            <person name="Jenkins J."/>
            <person name="Shu S."/>
            <person name="Lovell J.T."/>
            <person name="Sreedasyam A."/>
            <person name="Maumus F."/>
            <person name="Tiley G.P."/>
            <person name="Fernandez-Pozo N."/>
            <person name="Barry K."/>
            <person name="Chen C."/>
            <person name="Wang M."/>
            <person name="Lipzen A."/>
            <person name="Daum C."/>
            <person name="Saski C.A."/>
            <person name="Payton A.C."/>
            <person name="Mcbreen J.C."/>
            <person name="Conrad R.E."/>
            <person name="Kollar L.M."/>
            <person name="Olsson S."/>
            <person name="Huttunen S."/>
            <person name="Landis J.B."/>
            <person name="Wickett N.J."/>
            <person name="Johnson M.G."/>
            <person name="Rensing S.A."/>
            <person name="Grimwood J."/>
            <person name="Schmutz J."/>
            <person name="Mcdaniel S.F."/>
        </authorList>
    </citation>
    <scope>NUCLEOTIDE SEQUENCE</scope>
    <source>
        <strain evidence="1">R40</strain>
    </source>
</reference>
<dbReference type="EMBL" id="CM026423">
    <property type="protein sequence ID" value="KAG0582557.1"/>
    <property type="molecule type" value="Genomic_DNA"/>
</dbReference>
<sequence length="171" mass="18464">MGVTVALCDRFKVEDVGYGGLHHGVEFGAMGFEYVSRRSHVSFGRATGFRRRGEKGPGFAHIGEAVKGFFEGKGKHPEFLQGFGNVAQDVVKRAEVLLGLGERRLNVELSSWTPAKGETIVVLVSIHPQRGVLEEISHLFKGACPARGYPKLPTAAPATALLPRAASSVFY</sequence>
<dbReference type="AlphaFoldDB" id="A0A8T0IIC1"/>
<name>A0A8T0IIC1_CERPU</name>
<comment type="caution">
    <text evidence="1">The sequence shown here is derived from an EMBL/GenBank/DDBJ whole genome shotgun (WGS) entry which is preliminary data.</text>
</comment>
<protein>
    <submittedName>
        <fullName evidence="1">Uncharacterized protein</fullName>
    </submittedName>
</protein>
<gene>
    <name evidence="1" type="ORF">KC19_3G069200</name>
</gene>
<organism evidence="1 2">
    <name type="scientific">Ceratodon purpureus</name>
    <name type="common">Fire moss</name>
    <name type="synonym">Dicranum purpureum</name>
    <dbReference type="NCBI Taxonomy" id="3225"/>
    <lineage>
        <taxon>Eukaryota</taxon>
        <taxon>Viridiplantae</taxon>
        <taxon>Streptophyta</taxon>
        <taxon>Embryophyta</taxon>
        <taxon>Bryophyta</taxon>
        <taxon>Bryophytina</taxon>
        <taxon>Bryopsida</taxon>
        <taxon>Dicranidae</taxon>
        <taxon>Pseudoditrichales</taxon>
        <taxon>Ditrichaceae</taxon>
        <taxon>Ceratodon</taxon>
    </lineage>
</organism>
<keyword evidence="2" id="KW-1185">Reference proteome</keyword>
<proteinExistence type="predicted"/>
<evidence type="ECO:0000313" key="2">
    <source>
        <dbReference type="Proteomes" id="UP000822688"/>
    </source>
</evidence>
<dbReference type="Proteomes" id="UP000822688">
    <property type="component" value="Chromosome 3"/>
</dbReference>
<accession>A0A8T0IIC1</accession>